<comment type="caution">
    <text evidence="2">The sequence shown here is derived from an EMBL/GenBank/DDBJ whole genome shotgun (WGS) entry which is preliminary data.</text>
</comment>
<sequence length="81" mass="8355">MTAPPPPAPYAVPGAERGGRPRGGKRAAPRLARRGRDTGPGGGRRSAEEPVDLVGEVLRVLEEEAVPGVAVEDDLGVGQHL</sequence>
<dbReference type="Proteomes" id="UP001500460">
    <property type="component" value="Unassembled WGS sequence"/>
</dbReference>
<feature type="compositionally biased region" description="Basic residues" evidence="1">
    <location>
        <begin position="20"/>
        <end position="33"/>
    </location>
</feature>
<name>A0ABP5WZV6_9ACTN</name>
<evidence type="ECO:0000313" key="3">
    <source>
        <dbReference type="Proteomes" id="UP001500460"/>
    </source>
</evidence>
<dbReference type="EMBL" id="BAAATK010000019">
    <property type="protein sequence ID" value="GAA2440315.1"/>
    <property type="molecule type" value="Genomic_DNA"/>
</dbReference>
<protein>
    <submittedName>
        <fullName evidence="2">Uncharacterized protein</fullName>
    </submittedName>
</protein>
<feature type="compositionally biased region" description="Pro residues" evidence="1">
    <location>
        <begin position="1"/>
        <end position="10"/>
    </location>
</feature>
<keyword evidence="3" id="KW-1185">Reference proteome</keyword>
<gene>
    <name evidence="2" type="ORF">GCM10010421_33380</name>
</gene>
<reference evidence="3" key="1">
    <citation type="journal article" date="2019" name="Int. J. Syst. Evol. Microbiol.">
        <title>The Global Catalogue of Microorganisms (GCM) 10K type strain sequencing project: providing services to taxonomists for standard genome sequencing and annotation.</title>
        <authorList>
            <consortium name="The Broad Institute Genomics Platform"/>
            <consortium name="The Broad Institute Genome Sequencing Center for Infectious Disease"/>
            <person name="Wu L."/>
            <person name="Ma J."/>
        </authorList>
    </citation>
    <scope>NUCLEOTIDE SEQUENCE [LARGE SCALE GENOMIC DNA]</scope>
    <source>
        <strain evidence="3">JCM 6922</strain>
    </source>
</reference>
<evidence type="ECO:0000256" key="1">
    <source>
        <dbReference type="SAM" id="MobiDB-lite"/>
    </source>
</evidence>
<accession>A0ABP5WZV6</accession>
<proteinExistence type="predicted"/>
<organism evidence="2 3">
    <name type="scientific">Streptomyces glaucus</name>
    <dbReference type="NCBI Taxonomy" id="284029"/>
    <lineage>
        <taxon>Bacteria</taxon>
        <taxon>Bacillati</taxon>
        <taxon>Actinomycetota</taxon>
        <taxon>Actinomycetes</taxon>
        <taxon>Kitasatosporales</taxon>
        <taxon>Streptomycetaceae</taxon>
        <taxon>Streptomyces</taxon>
    </lineage>
</organism>
<feature type="region of interest" description="Disordered" evidence="1">
    <location>
        <begin position="1"/>
        <end position="50"/>
    </location>
</feature>
<evidence type="ECO:0000313" key="2">
    <source>
        <dbReference type="EMBL" id="GAA2440315.1"/>
    </source>
</evidence>